<name>A0A0W0VQI5_9GAMM</name>
<gene>
    <name evidence="8" type="ORF">Llon_0679</name>
</gene>
<keyword evidence="5 7" id="KW-1133">Transmembrane helix</keyword>
<feature type="transmembrane region" description="Helical" evidence="7">
    <location>
        <begin position="62"/>
        <end position="80"/>
    </location>
</feature>
<evidence type="ECO:0000256" key="6">
    <source>
        <dbReference type="ARBA" id="ARBA00023136"/>
    </source>
</evidence>
<proteinExistence type="inferred from homology"/>
<keyword evidence="3" id="KW-1003">Cell membrane</keyword>
<dbReference type="AlphaFoldDB" id="A0A0W0VQI5"/>
<keyword evidence="9" id="KW-1185">Reference proteome</keyword>
<dbReference type="Proteomes" id="UP000054997">
    <property type="component" value="Unassembled WGS sequence"/>
</dbReference>
<accession>A0A0W0VQI5</accession>
<evidence type="ECO:0000256" key="5">
    <source>
        <dbReference type="ARBA" id="ARBA00022989"/>
    </source>
</evidence>
<keyword evidence="4 7" id="KW-0812">Transmembrane</keyword>
<reference evidence="8 9" key="1">
    <citation type="submission" date="2015-11" db="EMBL/GenBank/DDBJ databases">
        <title>Genomic analysis of 38 Legionella species identifies large and diverse effector repertoires.</title>
        <authorList>
            <person name="Burstein D."/>
            <person name="Amaro F."/>
            <person name="Zusman T."/>
            <person name="Lifshitz Z."/>
            <person name="Cohen O."/>
            <person name="Gilbert J.A."/>
            <person name="Pupko T."/>
            <person name="Shuman H.A."/>
            <person name="Segal G."/>
        </authorList>
    </citation>
    <scope>NUCLEOTIDE SEQUENCE [LARGE SCALE GENOMIC DNA]</scope>
    <source>
        <strain evidence="8 9">ATCC 49505</strain>
    </source>
</reference>
<evidence type="ECO:0000256" key="7">
    <source>
        <dbReference type="SAM" id="Phobius"/>
    </source>
</evidence>
<comment type="caution">
    <text evidence="8">The sequence shown here is derived from an EMBL/GenBank/DDBJ whole genome shotgun (WGS) entry which is preliminary data.</text>
</comment>
<dbReference type="PANTHER" id="PTHR33452:SF1">
    <property type="entry name" value="INNER MEMBRANE PROTEIN YPHA-RELATED"/>
    <property type="match status" value="1"/>
</dbReference>
<dbReference type="PATRIC" id="fig|45068.5.peg.726"/>
<organism evidence="8 9">
    <name type="scientific">Legionella londiniensis</name>
    <dbReference type="NCBI Taxonomy" id="45068"/>
    <lineage>
        <taxon>Bacteria</taxon>
        <taxon>Pseudomonadati</taxon>
        <taxon>Pseudomonadota</taxon>
        <taxon>Gammaproteobacteria</taxon>
        <taxon>Legionellales</taxon>
        <taxon>Legionellaceae</taxon>
        <taxon>Legionella</taxon>
    </lineage>
</organism>
<evidence type="ECO:0000313" key="8">
    <source>
        <dbReference type="EMBL" id="KTD22255.1"/>
    </source>
</evidence>
<feature type="transmembrane region" description="Helical" evidence="7">
    <location>
        <begin position="132"/>
        <end position="151"/>
    </location>
</feature>
<dbReference type="InterPro" id="IPR051907">
    <property type="entry name" value="DoxX-like_oxidoreductase"/>
</dbReference>
<dbReference type="EMBL" id="LNYK01000011">
    <property type="protein sequence ID" value="KTD22255.1"/>
    <property type="molecule type" value="Genomic_DNA"/>
</dbReference>
<evidence type="ECO:0000313" key="9">
    <source>
        <dbReference type="Proteomes" id="UP000054997"/>
    </source>
</evidence>
<keyword evidence="6 7" id="KW-0472">Membrane</keyword>
<comment type="similarity">
    <text evidence="2">Belongs to the DoxX family.</text>
</comment>
<dbReference type="RefSeq" id="WP_058528701.1">
    <property type="nucleotide sequence ID" value="NZ_CAAAHZ010000019.1"/>
</dbReference>
<protein>
    <submittedName>
        <fullName evidence="8">DoxX</fullName>
    </submittedName>
</protein>
<evidence type="ECO:0000256" key="4">
    <source>
        <dbReference type="ARBA" id="ARBA00022692"/>
    </source>
</evidence>
<dbReference type="PANTHER" id="PTHR33452">
    <property type="entry name" value="OXIDOREDUCTASE CATD-RELATED"/>
    <property type="match status" value="1"/>
</dbReference>
<sequence>MNKNLFQHLLYSSASPWVIFIRLSVGLVFLPEGIQKLLYPNILGAGRFMGIGIPYPDIMGPFVGWVELICGSLILLGLFTRLASIPLIIIMVVAFLSTKIPIWIGSDWWIFHVRELNRYGFWSFMHESRTDWAMLMGACYLLVVGAGRWSLDTMLVKQLGLVSSSKHQV</sequence>
<evidence type="ECO:0000256" key="2">
    <source>
        <dbReference type="ARBA" id="ARBA00006679"/>
    </source>
</evidence>
<feature type="transmembrane region" description="Helical" evidence="7">
    <location>
        <begin position="6"/>
        <end position="30"/>
    </location>
</feature>
<dbReference type="STRING" id="45068.Llon_0679"/>
<evidence type="ECO:0000256" key="1">
    <source>
        <dbReference type="ARBA" id="ARBA00004651"/>
    </source>
</evidence>
<dbReference type="Pfam" id="PF07681">
    <property type="entry name" value="DoxX"/>
    <property type="match status" value="1"/>
</dbReference>
<dbReference type="GO" id="GO:0005886">
    <property type="term" value="C:plasma membrane"/>
    <property type="evidence" value="ECO:0007669"/>
    <property type="project" value="UniProtKB-SubCell"/>
</dbReference>
<dbReference type="OrthoDB" id="121744at2"/>
<feature type="transmembrane region" description="Helical" evidence="7">
    <location>
        <begin position="87"/>
        <end position="112"/>
    </location>
</feature>
<comment type="subcellular location">
    <subcellularLocation>
        <location evidence="1">Cell membrane</location>
        <topology evidence="1">Multi-pass membrane protein</topology>
    </subcellularLocation>
</comment>
<dbReference type="InterPro" id="IPR032808">
    <property type="entry name" value="DoxX"/>
</dbReference>
<evidence type="ECO:0000256" key="3">
    <source>
        <dbReference type="ARBA" id="ARBA00022475"/>
    </source>
</evidence>